<keyword evidence="6" id="KW-1185">Reference proteome</keyword>
<evidence type="ECO:0000313" key="6">
    <source>
        <dbReference type="Proteomes" id="UP000014680"/>
    </source>
</evidence>
<dbReference type="PANTHER" id="PTHR45911:SF4">
    <property type="entry name" value="MULTIPLE C2 AND TRANSMEMBRANE DOMAIN-CONTAINING PROTEIN"/>
    <property type="match status" value="1"/>
</dbReference>
<dbReference type="KEGG" id="eiv:EIN_341130"/>
<dbReference type="OrthoDB" id="423283at2759"/>
<dbReference type="Pfam" id="PF00168">
    <property type="entry name" value="C2"/>
    <property type="match status" value="1"/>
</dbReference>
<proteinExistence type="predicted"/>
<dbReference type="VEuPathDB" id="AmoebaDB:EIN_341130"/>
<dbReference type="PROSITE" id="PS50004">
    <property type="entry name" value="C2"/>
    <property type="match status" value="1"/>
</dbReference>
<protein>
    <recommendedName>
        <fullName evidence="4">C2 domain-containing protein</fullName>
    </recommendedName>
</protein>
<sequence length="507" mass="58809">MSLDHQLSDSSPQAGDYIFDIVVEKGRNLPKADVAQRIDGFVVLSFSVSQKCKKNGGELSDEEDQKKTYVMSTRQRSCQTKAILNTYNPVWDSRFLLHHLATGDITIELFDWDRVSANDFIGDKKVNVVDLASGFINFPVPLDLQEEYLEQRVDNQQPTEIYFSFGKILTFDYVVKTVEEDTKKFAGIIDRPKNRTTMKPMKGPLLQDHSDNHKMKGDKIAKIEKIEKAEKVEKKEKPEKSEKTDEEKTKDEKIEAEIAEEDENEFYIHHKEKEIVRSLKSVGIEGAYFGIKYNENNTVDFTVMSRDKNCVLYISSEEGFNKKFLVTVTRDDEYFSVLGKKVKYSFVMAKVPLCNPLSFFSLRKLKEAEVLTLDQITTKRGWKGKMSYYQATLTLQDSFFIDMDERILMNEKDFILGVKDHVKTSELVIYPKQSSKIWMGLFDHQTPNEILMFDKNRKFDEIEDTITSKIFVQKEFPVIHKDVTLRLFDEDPSFESIFLVDLIPFLV</sequence>
<dbReference type="EMBL" id="KB206175">
    <property type="protein sequence ID" value="ELP94745.1"/>
    <property type="molecule type" value="Genomic_DNA"/>
</dbReference>
<dbReference type="InterPro" id="IPR035892">
    <property type="entry name" value="C2_domain_sf"/>
</dbReference>
<evidence type="ECO:0000256" key="2">
    <source>
        <dbReference type="ARBA" id="ARBA00022837"/>
    </source>
</evidence>
<gene>
    <name evidence="5" type="ORF">EIN_341130</name>
</gene>
<accession>A0A0A1UDR6</accession>
<dbReference type="SUPFAM" id="SSF49562">
    <property type="entry name" value="C2 domain (Calcium/lipid-binding domain, CaLB)"/>
    <property type="match status" value="1"/>
</dbReference>
<feature type="domain" description="C2" evidence="4">
    <location>
        <begin position="1"/>
        <end position="142"/>
    </location>
</feature>
<evidence type="ECO:0000313" key="5">
    <source>
        <dbReference type="EMBL" id="ELP94745.1"/>
    </source>
</evidence>
<dbReference type="PANTHER" id="PTHR45911">
    <property type="entry name" value="C2 DOMAIN-CONTAINING PROTEIN"/>
    <property type="match status" value="1"/>
</dbReference>
<dbReference type="InterPro" id="IPR000008">
    <property type="entry name" value="C2_dom"/>
</dbReference>
<dbReference type="Gene3D" id="2.60.40.150">
    <property type="entry name" value="C2 domain"/>
    <property type="match status" value="1"/>
</dbReference>
<dbReference type="GeneID" id="14893749"/>
<feature type="region of interest" description="Disordered" evidence="3">
    <location>
        <begin position="231"/>
        <end position="253"/>
    </location>
</feature>
<dbReference type="GO" id="GO:0005509">
    <property type="term" value="F:calcium ion binding"/>
    <property type="evidence" value="ECO:0007669"/>
    <property type="project" value="TreeGrafter"/>
</dbReference>
<dbReference type="AlphaFoldDB" id="A0A0A1UDR6"/>
<evidence type="ECO:0000256" key="3">
    <source>
        <dbReference type="SAM" id="MobiDB-lite"/>
    </source>
</evidence>
<dbReference type="RefSeq" id="XP_004261516.1">
    <property type="nucleotide sequence ID" value="XM_004261468.1"/>
</dbReference>
<keyword evidence="1" id="KW-0479">Metal-binding</keyword>
<dbReference type="GO" id="GO:0016020">
    <property type="term" value="C:membrane"/>
    <property type="evidence" value="ECO:0007669"/>
    <property type="project" value="TreeGrafter"/>
</dbReference>
<evidence type="ECO:0000256" key="1">
    <source>
        <dbReference type="ARBA" id="ARBA00022723"/>
    </source>
</evidence>
<dbReference type="OMA" id="DERILMN"/>
<name>A0A0A1UDR6_ENTIV</name>
<dbReference type="Proteomes" id="UP000014680">
    <property type="component" value="Unassembled WGS sequence"/>
</dbReference>
<organism evidence="5 6">
    <name type="scientific">Entamoeba invadens IP1</name>
    <dbReference type="NCBI Taxonomy" id="370355"/>
    <lineage>
        <taxon>Eukaryota</taxon>
        <taxon>Amoebozoa</taxon>
        <taxon>Evosea</taxon>
        <taxon>Archamoebae</taxon>
        <taxon>Mastigamoebida</taxon>
        <taxon>Entamoebidae</taxon>
        <taxon>Entamoeba</taxon>
    </lineage>
</organism>
<keyword evidence="2" id="KW-0106">Calcium</keyword>
<reference evidence="5 6" key="1">
    <citation type="submission" date="2012-10" db="EMBL/GenBank/DDBJ databases">
        <authorList>
            <person name="Zafar N."/>
            <person name="Inman J."/>
            <person name="Hall N."/>
            <person name="Lorenzi H."/>
            <person name="Caler E."/>
        </authorList>
    </citation>
    <scope>NUCLEOTIDE SEQUENCE [LARGE SCALE GENOMIC DNA]</scope>
    <source>
        <strain evidence="5 6">IP1</strain>
    </source>
</reference>
<dbReference type="CDD" id="cd00030">
    <property type="entry name" value="C2"/>
    <property type="match status" value="1"/>
</dbReference>
<evidence type="ECO:0000259" key="4">
    <source>
        <dbReference type="PROSITE" id="PS50004"/>
    </source>
</evidence>
<dbReference type="SMART" id="SM00239">
    <property type="entry name" value="C2"/>
    <property type="match status" value="1"/>
</dbReference>